<dbReference type="InterPro" id="IPR000719">
    <property type="entry name" value="Prot_kinase_dom"/>
</dbReference>
<dbReference type="PANTHER" id="PTHR45832:SF22">
    <property type="entry name" value="SERINE_THREONINE-PROTEIN KINASE SAMKA-RELATED"/>
    <property type="match status" value="1"/>
</dbReference>
<dbReference type="EMBL" id="JBHSOE010000148">
    <property type="protein sequence ID" value="MFC5661144.1"/>
    <property type="molecule type" value="Genomic_DNA"/>
</dbReference>
<feature type="transmembrane region" description="Helical" evidence="5">
    <location>
        <begin position="598"/>
        <end position="617"/>
    </location>
</feature>
<name>A0ABW0WW69_STRNO</name>
<evidence type="ECO:0000259" key="6">
    <source>
        <dbReference type="PROSITE" id="PS50011"/>
    </source>
</evidence>
<evidence type="ECO:0000256" key="1">
    <source>
        <dbReference type="ARBA" id="ARBA00008874"/>
    </source>
</evidence>
<evidence type="ECO:0000256" key="5">
    <source>
        <dbReference type="SAM" id="Phobius"/>
    </source>
</evidence>
<dbReference type="RefSeq" id="WP_344349943.1">
    <property type="nucleotide sequence ID" value="NZ_BAAASM010000032.1"/>
</dbReference>
<dbReference type="Pfam" id="PF07714">
    <property type="entry name" value="PK_Tyr_Ser-Thr"/>
    <property type="match status" value="1"/>
</dbReference>
<keyword evidence="7" id="KW-0418">Kinase</keyword>
<keyword evidence="2" id="KW-0547">Nucleotide-binding</keyword>
<dbReference type="Proteomes" id="UP001596065">
    <property type="component" value="Unassembled WGS sequence"/>
</dbReference>
<dbReference type="SMART" id="SM00220">
    <property type="entry name" value="S_TKc"/>
    <property type="match status" value="1"/>
</dbReference>
<dbReference type="InterPro" id="IPR011009">
    <property type="entry name" value="Kinase-like_dom_sf"/>
</dbReference>
<evidence type="ECO:0000256" key="2">
    <source>
        <dbReference type="ARBA" id="ARBA00022741"/>
    </source>
</evidence>
<feature type="region of interest" description="Disordered" evidence="4">
    <location>
        <begin position="564"/>
        <end position="590"/>
    </location>
</feature>
<keyword evidence="8" id="KW-1185">Reference proteome</keyword>
<accession>A0ABW0WW69</accession>
<reference evidence="8" key="1">
    <citation type="journal article" date="2019" name="Int. J. Syst. Evol. Microbiol.">
        <title>The Global Catalogue of Microorganisms (GCM) 10K type strain sequencing project: providing services to taxonomists for standard genome sequencing and annotation.</title>
        <authorList>
            <consortium name="The Broad Institute Genomics Platform"/>
            <consortium name="The Broad Institute Genome Sequencing Center for Infectious Disease"/>
            <person name="Wu L."/>
            <person name="Ma J."/>
        </authorList>
    </citation>
    <scope>NUCLEOTIDE SEQUENCE [LARGE SCALE GENOMIC DNA]</scope>
    <source>
        <strain evidence="8">KCTC 5701</strain>
    </source>
</reference>
<gene>
    <name evidence="7" type="ORF">ACFP3J_37560</name>
</gene>
<feature type="region of interest" description="Disordered" evidence="4">
    <location>
        <begin position="209"/>
        <end position="257"/>
    </location>
</feature>
<evidence type="ECO:0000313" key="7">
    <source>
        <dbReference type="EMBL" id="MFC5661144.1"/>
    </source>
</evidence>
<protein>
    <submittedName>
        <fullName evidence="7">Protein kinase</fullName>
    </submittedName>
</protein>
<dbReference type="InterPro" id="IPR001245">
    <property type="entry name" value="Ser-Thr/Tyr_kinase_cat_dom"/>
</dbReference>
<organism evidence="7 8">
    <name type="scientific">Streptomyces nogalater</name>
    <dbReference type="NCBI Taxonomy" id="38314"/>
    <lineage>
        <taxon>Bacteria</taxon>
        <taxon>Bacillati</taxon>
        <taxon>Actinomycetota</taxon>
        <taxon>Actinomycetes</taxon>
        <taxon>Kitasatosporales</taxon>
        <taxon>Streptomycetaceae</taxon>
        <taxon>Streptomyces</taxon>
    </lineage>
</organism>
<comment type="caution">
    <text evidence="7">The sequence shown here is derived from an EMBL/GenBank/DDBJ whole genome shotgun (WGS) entry which is preliminary data.</text>
</comment>
<proteinExistence type="inferred from homology"/>
<dbReference type="Gene3D" id="3.30.200.20">
    <property type="entry name" value="Phosphorylase Kinase, domain 1"/>
    <property type="match status" value="1"/>
</dbReference>
<comment type="similarity">
    <text evidence="1">Belongs to the protein kinase superfamily. STE Ser/Thr protein kinase family. STE20 subfamily.</text>
</comment>
<dbReference type="SUPFAM" id="SSF56112">
    <property type="entry name" value="Protein kinase-like (PK-like)"/>
    <property type="match status" value="1"/>
</dbReference>
<feature type="region of interest" description="Disordered" evidence="4">
    <location>
        <begin position="621"/>
        <end position="677"/>
    </location>
</feature>
<evidence type="ECO:0000256" key="4">
    <source>
        <dbReference type="SAM" id="MobiDB-lite"/>
    </source>
</evidence>
<dbReference type="Gene3D" id="1.10.510.10">
    <property type="entry name" value="Transferase(Phosphotransferase) domain 1"/>
    <property type="match status" value="2"/>
</dbReference>
<evidence type="ECO:0000256" key="3">
    <source>
        <dbReference type="ARBA" id="ARBA00022840"/>
    </source>
</evidence>
<feature type="compositionally biased region" description="Gly residues" evidence="4">
    <location>
        <begin position="212"/>
        <end position="228"/>
    </location>
</feature>
<keyword evidence="5" id="KW-0472">Membrane</keyword>
<dbReference type="PROSITE" id="PS50011">
    <property type="entry name" value="PROTEIN_KINASE_DOM"/>
    <property type="match status" value="1"/>
</dbReference>
<dbReference type="PANTHER" id="PTHR45832">
    <property type="entry name" value="SERINE/THREONINE-PROTEIN KINASE SAMKA-RELATED-RELATED"/>
    <property type="match status" value="1"/>
</dbReference>
<dbReference type="GO" id="GO:0016301">
    <property type="term" value="F:kinase activity"/>
    <property type="evidence" value="ECO:0007669"/>
    <property type="project" value="UniProtKB-KW"/>
</dbReference>
<feature type="compositionally biased region" description="Pro residues" evidence="4">
    <location>
        <begin position="344"/>
        <end position="358"/>
    </location>
</feature>
<feature type="domain" description="Protein kinase" evidence="6">
    <location>
        <begin position="1"/>
        <end position="527"/>
    </location>
</feature>
<keyword evidence="5" id="KW-0812">Transmembrane</keyword>
<feature type="region of interest" description="Disordered" evidence="4">
    <location>
        <begin position="322"/>
        <end position="369"/>
    </location>
</feature>
<feature type="compositionally biased region" description="Gly residues" evidence="4">
    <location>
        <begin position="239"/>
        <end position="254"/>
    </location>
</feature>
<evidence type="ECO:0000313" key="8">
    <source>
        <dbReference type="Proteomes" id="UP001596065"/>
    </source>
</evidence>
<keyword evidence="5" id="KW-1133">Transmembrane helix</keyword>
<keyword evidence="7" id="KW-0808">Transferase</keyword>
<feature type="compositionally biased region" description="Low complexity" evidence="4">
    <location>
        <begin position="229"/>
        <end position="238"/>
    </location>
</feature>
<sequence>MDDYAGRVLADRYRLPLPPSDAYEFTESRAFDTYSGQEVLVRQVPLPEVVEAEVLDAEGLPEGFTARERPFRRPPEARAATRQPADPAVRRAVEAAQAAASVPDHPRLDQVFDVFAEGGSLWIVSELVAARPLAALLTERPLTPYRAAEVASDVLMALRVLHAHGWVHRNITVRTVLVCDDGRVVLTGLAAGAAEEALCGYDPVPAAEDPAGDGGGGAGEALGAGPAGQAGRPGADAGDTGGPAGPSGSGGAAGGVADVDPEAARRAAIRARAAGALSAPGGDGVSGAAGQPALETGSDVRAARAGAIAAYRAGARAAARVYEAEHSRRPALPGARPPSDATAPPEPHGPSEPTPGPGRPVESYGSSESGLVAGLGPVRRYDPVPSLDAAPAPVAAPVPGWETPGAVRRGPGSALAAERARQVRMAVVGPVTERWAPEQAGPVHENWQLAAPIGPATDLWALGALLFRAVQGHAPYPEESTAELVQLVCAEPPAFAEECGPLRPVVESLLRQDPTERPDVEELSGWLRSLVRSAPEPEAGTRVVPVPPADPSRLPIVRRRGELVRRRRRAGATVAGPHGRHKRAPEGARSPRSLGRTLLLLVLLLLAGGIAYAMLFMPKQETGGDRTGSTGRTGPLPTHTRPPSAGQSTPDEGGSAPATETQTGGNPAVPDGFTLREDPDGFRVAVAEGWDRTPRNGSGQVVYARGEFELIVVPGRDGASAYGGDPMVYQRDKERELQPYRDSSWSTASGLRTTEVGGRTMAEGQFTWTDGRGRDRFVRNMALLLNGRYHIVQVRGPEGERDEVTRLYEQAVATYRYTG</sequence>
<keyword evidence="3" id="KW-0067">ATP-binding</keyword>
<dbReference type="InterPro" id="IPR051931">
    <property type="entry name" value="PAK3-like"/>
</dbReference>